<keyword evidence="2 4" id="KW-0238">DNA-binding</keyword>
<dbReference type="EMBL" id="CABVGX010000002">
    <property type="protein sequence ID" value="VVM43980.1"/>
    <property type="molecule type" value="Genomic_DNA"/>
</dbReference>
<dbReference type="AlphaFoldDB" id="A0A5E6PNR3"/>
<dbReference type="InterPro" id="IPR049484">
    <property type="entry name" value="Rv0078-like_C"/>
</dbReference>
<dbReference type="Pfam" id="PF21351">
    <property type="entry name" value="TetR_C_41"/>
    <property type="match status" value="1"/>
</dbReference>
<dbReference type="RefSeq" id="WP_150578918.1">
    <property type="nucleotide sequence ID" value="NZ_CABVGX010000002.1"/>
</dbReference>
<dbReference type="PRINTS" id="PR00455">
    <property type="entry name" value="HTHTETR"/>
</dbReference>
<dbReference type="SUPFAM" id="SSF48498">
    <property type="entry name" value="Tetracyclin repressor-like, C-terminal domain"/>
    <property type="match status" value="1"/>
</dbReference>
<evidence type="ECO:0000256" key="2">
    <source>
        <dbReference type="ARBA" id="ARBA00023125"/>
    </source>
</evidence>
<evidence type="ECO:0000256" key="3">
    <source>
        <dbReference type="ARBA" id="ARBA00023163"/>
    </source>
</evidence>
<keyword evidence="1" id="KW-0805">Transcription regulation</keyword>
<sequence length="200" mass="21517">MAQKRADMIVETRGKLIKAAREAFAKKGYADSSMDELTAEAGLTRGALYHHFGGKKGLLEAVIAQIDGEMIERLSVIINEASSTWEGFIDESIAYIEMALEPEFQRIVLLDGPAVLGDPAGWSSQNACMQSTQRSIQKLIEEGTVHAVDAEAMSRLIMGSLLGASLWIANADDPQSASRKAVESFVTLASGLLLESGKKS</sequence>
<evidence type="ECO:0000259" key="5">
    <source>
        <dbReference type="PROSITE" id="PS50977"/>
    </source>
</evidence>
<dbReference type="InterPro" id="IPR009057">
    <property type="entry name" value="Homeodomain-like_sf"/>
</dbReference>
<protein>
    <submittedName>
        <fullName evidence="6">HTH-type transcriptional regulator BetI</fullName>
    </submittedName>
</protein>
<dbReference type="Pfam" id="PF00440">
    <property type="entry name" value="TetR_N"/>
    <property type="match status" value="1"/>
</dbReference>
<dbReference type="PANTHER" id="PTHR47506:SF1">
    <property type="entry name" value="HTH-TYPE TRANSCRIPTIONAL REGULATOR YJDC"/>
    <property type="match status" value="1"/>
</dbReference>
<evidence type="ECO:0000313" key="7">
    <source>
        <dbReference type="Proteomes" id="UP000325607"/>
    </source>
</evidence>
<evidence type="ECO:0000256" key="4">
    <source>
        <dbReference type="PROSITE-ProRule" id="PRU00335"/>
    </source>
</evidence>
<dbReference type="PROSITE" id="PS01081">
    <property type="entry name" value="HTH_TETR_1"/>
    <property type="match status" value="1"/>
</dbReference>
<keyword evidence="3" id="KW-0804">Transcription</keyword>
<name>A0A5E6PNR3_PSEFL</name>
<dbReference type="InterPro" id="IPR001647">
    <property type="entry name" value="HTH_TetR"/>
</dbReference>
<dbReference type="PANTHER" id="PTHR47506">
    <property type="entry name" value="TRANSCRIPTIONAL REGULATORY PROTEIN"/>
    <property type="match status" value="1"/>
</dbReference>
<dbReference type="GO" id="GO:0003677">
    <property type="term" value="F:DNA binding"/>
    <property type="evidence" value="ECO:0007669"/>
    <property type="project" value="UniProtKB-UniRule"/>
</dbReference>
<dbReference type="Gene3D" id="1.10.357.10">
    <property type="entry name" value="Tetracycline Repressor, domain 2"/>
    <property type="match status" value="1"/>
</dbReference>
<evidence type="ECO:0000313" key="6">
    <source>
        <dbReference type="EMBL" id="VVM43980.1"/>
    </source>
</evidence>
<evidence type="ECO:0000256" key="1">
    <source>
        <dbReference type="ARBA" id="ARBA00023015"/>
    </source>
</evidence>
<dbReference type="InterPro" id="IPR036271">
    <property type="entry name" value="Tet_transcr_reg_TetR-rel_C_sf"/>
</dbReference>
<dbReference type="Proteomes" id="UP000325607">
    <property type="component" value="Unassembled WGS sequence"/>
</dbReference>
<dbReference type="SUPFAM" id="SSF46689">
    <property type="entry name" value="Homeodomain-like"/>
    <property type="match status" value="1"/>
</dbReference>
<feature type="domain" description="HTH tetR-type" evidence="5">
    <location>
        <begin position="10"/>
        <end position="70"/>
    </location>
</feature>
<gene>
    <name evidence="6" type="primary">betI_1</name>
    <name evidence="6" type="ORF">PS645_00397</name>
</gene>
<dbReference type="OrthoDB" id="5293556at2"/>
<reference evidence="6 7" key="1">
    <citation type="submission" date="2019-09" db="EMBL/GenBank/DDBJ databases">
        <authorList>
            <person name="Chandra G."/>
            <person name="Truman W A."/>
        </authorList>
    </citation>
    <scope>NUCLEOTIDE SEQUENCE [LARGE SCALE GENOMIC DNA]</scope>
    <source>
        <strain evidence="6">PS645</strain>
    </source>
</reference>
<feature type="DNA-binding region" description="H-T-H motif" evidence="4">
    <location>
        <begin position="33"/>
        <end position="52"/>
    </location>
</feature>
<proteinExistence type="predicted"/>
<accession>A0A5E6PNR3</accession>
<dbReference type="InterPro" id="IPR023772">
    <property type="entry name" value="DNA-bd_HTH_TetR-type_CS"/>
</dbReference>
<organism evidence="6 7">
    <name type="scientific">Pseudomonas fluorescens</name>
    <dbReference type="NCBI Taxonomy" id="294"/>
    <lineage>
        <taxon>Bacteria</taxon>
        <taxon>Pseudomonadati</taxon>
        <taxon>Pseudomonadota</taxon>
        <taxon>Gammaproteobacteria</taxon>
        <taxon>Pseudomonadales</taxon>
        <taxon>Pseudomonadaceae</taxon>
        <taxon>Pseudomonas</taxon>
    </lineage>
</organism>
<dbReference type="PROSITE" id="PS50977">
    <property type="entry name" value="HTH_TETR_2"/>
    <property type="match status" value="1"/>
</dbReference>